<feature type="compositionally biased region" description="Pro residues" evidence="1">
    <location>
        <begin position="777"/>
        <end position="787"/>
    </location>
</feature>
<name>A0ABU6A7Z4_9PSEU</name>
<keyword evidence="3" id="KW-1185">Reference proteome</keyword>
<dbReference type="Proteomes" id="UP001327093">
    <property type="component" value="Unassembled WGS sequence"/>
</dbReference>
<feature type="region of interest" description="Disordered" evidence="1">
    <location>
        <begin position="662"/>
        <end position="836"/>
    </location>
</feature>
<organism evidence="2 3">
    <name type="scientific">Saccharopolyspora mangrovi</name>
    <dbReference type="NCBI Taxonomy" id="3082379"/>
    <lineage>
        <taxon>Bacteria</taxon>
        <taxon>Bacillati</taxon>
        <taxon>Actinomycetota</taxon>
        <taxon>Actinomycetes</taxon>
        <taxon>Pseudonocardiales</taxon>
        <taxon>Pseudonocardiaceae</taxon>
        <taxon>Saccharopolyspora</taxon>
    </lineage>
</organism>
<feature type="compositionally biased region" description="Basic and acidic residues" evidence="1">
    <location>
        <begin position="1125"/>
        <end position="1146"/>
    </location>
</feature>
<feature type="region of interest" description="Disordered" evidence="1">
    <location>
        <begin position="490"/>
        <end position="521"/>
    </location>
</feature>
<dbReference type="EMBL" id="JAWLNX010000005">
    <property type="protein sequence ID" value="MEB3367692.1"/>
    <property type="molecule type" value="Genomic_DNA"/>
</dbReference>
<reference evidence="2 3" key="1">
    <citation type="submission" date="2023-10" db="EMBL/GenBank/DDBJ databases">
        <title>Saccharopolyspora sp. nov., isolated from mangrove soil.</title>
        <authorList>
            <person name="Lu Y."/>
            <person name="Liu W."/>
        </authorList>
    </citation>
    <scope>NUCLEOTIDE SEQUENCE [LARGE SCALE GENOMIC DNA]</scope>
    <source>
        <strain evidence="2 3">S2-29</strain>
    </source>
</reference>
<evidence type="ECO:0000313" key="2">
    <source>
        <dbReference type="EMBL" id="MEB3367692.1"/>
    </source>
</evidence>
<protein>
    <submittedName>
        <fullName evidence="2">Uncharacterized protein</fullName>
    </submittedName>
</protein>
<feature type="region of interest" description="Disordered" evidence="1">
    <location>
        <begin position="569"/>
        <end position="594"/>
    </location>
</feature>
<dbReference type="RefSeq" id="WP_324265239.1">
    <property type="nucleotide sequence ID" value="NZ_JAWLNX010000005.1"/>
</dbReference>
<accession>A0ABU6A7Z4</accession>
<feature type="compositionally biased region" description="Low complexity" evidence="1">
    <location>
        <begin position="723"/>
        <end position="738"/>
    </location>
</feature>
<feature type="compositionally biased region" description="Low complexity" evidence="1">
    <location>
        <begin position="788"/>
        <end position="798"/>
    </location>
</feature>
<gene>
    <name evidence="2" type="ORF">R4I43_09745</name>
</gene>
<sequence length="1165" mass="119461">MGALVVERTGAGVVVRAEDARAPMAPPFTLADGRTQVYVDETALSVFDQLEPEVLARLRAELRPEGVGLPAIRLLSPRAGLAAPNGSRPLALRLSEALDVEVLAPDGELVMLPGGELFSAGEQTGWVGFRPGSSKLHDGPRYPVPEWQDGLSASLRTRPIDPRISITPIPAGVWVRAAGQPPRPHGDIGFRVPLSRNRLAIVVGAPGEPLPAAEALAAFVGGLPTPLRETFGLIGYGPEPVSVRPIAQQLAELIGQAVHGCHAVPQYLPEGGQTWLVHDASGEPTWLPFVLESTYQPGAPPIPRNWLPPVSGLTGAGAGTFWLQDGWLVDVLAAGLLVRPVRVPVDPVASRLPISPDAVNLVVSSAGGPPPERVLLAVERLANDLPAAARERLRLIATPHTGPDHLGRLAASLQVDVHVLGTAGPGPAISVTPNAPLRSHPWESGAGALPAGVTGHPVAWVPAPPSGVSSAPRRADPTAAQVTSQLPMASALPVSPDPGVPAVEPEAAHSAESPQPLRHQSTEPLRIVFPVTVDAEGRMRPVGDGWRPGEPGAAAPAVPAVPEVAAADVTAGPPAPTSLGPATPLPKLSQPQSAELPVVAPTPVAERVEPVALPHVASAAEAGVPAASQNPATPEKPHQETKPASPSPVAVPVTATSVQIPVVASSTPLPPMKPEEPEPVSEPAEEDAAPEHPEPTPPKLTSPKPAPPAPVASAAGPPPAPVAPLASIAPAGTPAALPVTPPVAPAAQPAAHGPAPVAPAAAANRTSSPAPAVTAPVAPPVHAPAPLPAAVTAVATEPKAPEVPHVVPSTTGASGADAVKTGSSQGETAPAAESQPAVAQTTAVNLAELDVAVEQVVSTEADSFQQDTAAMEDAAATETSDAAGVEVGADEQADTEQAESDDQVAAAVLKPLLLMDHSSTEADRQQFKKSLGWKYDAATRSVTRLLAERPGLRGGMPVDDAMLTELAAVHVFATSDQRELVDAIRTGNAAAHYPFISCLAGGLRRLPSLQGMVVRGGPGEAETVADYVVGSELVEPAPMLGVSDESAEVPGAVELLIWSVTARRLGGLAADENSADVVFPPATSYRVLAVEADAGRVLLTEVGKKQRSEEARQKHDARVLERLTEAAKSRDERTAAETTAPDHERYSVLLGEPANPFAEAAGIER</sequence>
<feature type="compositionally biased region" description="Acidic residues" evidence="1">
    <location>
        <begin position="677"/>
        <end position="688"/>
    </location>
</feature>
<feature type="compositionally biased region" description="Low complexity" evidence="1">
    <location>
        <begin position="745"/>
        <end position="776"/>
    </location>
</feature>
<feature type="region of interest" description="Disordered" evidence="1">
    <location>
        <begin position="1125"/>
        <end position="1165"/>
    </location>
</feature>
<dbReference type="Gene3D" id="3.90.176.10">
    <property type="entry name" value="Toxin ADP-ribosyltransferase, Chain A, domain 1"/>
    <property type="match status" value="1"/>
</dbReference>
<feature type="region of interest" description="Disordered" evidence="1">
    <location>
        <begin position="621"/>
        <end position="650"/>
    </location>
</feature>
<evidence type="ECO:0000313" key="3">
    <source>
        <dbReference type="Proteomes" id="UP001327093"/>
    </source>
</evidence>
<feature type="compositionally biased region" description="Pro residues" evidence="1">
    <location>
        <begin position="695"/>
        <end position="722"/>
    </location>
</feature>
<evidence type="ECO:0000256" key="1">
    <source>
        <dbReference type="SAM" id="MobiDB-lite"/>
    </source>
</evidence>
<proteinExistence type="predicted"/>
<comment type="caution">
    <text evidence="2">The sequence shown here is derived from an EMBL/GenBank/DDBJ whole genome shotgun (WGS) entry which is preliminary data.</text>
</comment>